<dbReference type="Pfam" id="PF13460">
    <property type="entry name" value="NAD_binding_10"/>
    <property type="match status" value="1"/>
</dbReference>
<dbReference type="Proteomes" id="UP000199623">
    <property type="component" value="Unassembled WGS sequence"/>
</dbReference>
<dbReference type="AlphaFoldDB" id="A0A1G7UQ14"/>
<evidence type="ECO:0000313" key="2">
    <source>
        <dbReference type="EMBL" id="SDG49331.1"/>
    </source>
</evidence>
<dbReference type="InterPro" id="IPR016040">
    <property type="entry name" value="NAD(P)-bd_dom"/>
</dbReference>
<dbReference type="SUPFAM" id="SSF51735">
    <property type="entry name" value="NAD(P)-binding Rossmann-fold domains"/>
    <property type="match status" value="1"/>
</dbReference>
<organism evidence="2 3">
    <name type="scientific">Lentzea fradiae</name>
    <dbReference type="NCBI Taxonomy" id="200378"/>
    <lineage>
        <taxon>Bacteria</taxon>
        <taxon>Bacillati</taxon>
        <taxon>Actinomycetota</taxon>
        <taxon>Actinomycetes</taxon>
        <taxon>Pseudonocardiales</taxon>
        <taxon>Pseudonocardiaceae</taxon>
        <taxon>Lentzea</taxon>
    </lineage>
</organism>
<protein>
    <submittedName>
        <fullName evidence="2">NAD(P)H dehydrogenase (Quinone)</fullName>
    </submittedName>
</protein>
<dbReference type="PANTHER" id="PTHR47129">
    <property type="entry name" value="QUINONE OXIDOREDUCTASE 2"/>
    <property type="match status" value="1"/>
</dbReference>
<gene>
    <name evidence="2" type="ORF">SAMN05216553_108329</name>
</gene>
<dbReference type="PANTHER" id="PTHR47129:SF1">
    <property type="entry name" value="NMRA-LIKE DOMAIN-CONTAINING PROTEIN"/>
    <property type="match status" value="1"/>
</dbReference>
<evidence type="ECO:0000313" key="3">
    <source>
        <dbReference type="Proteomes" id="UP000199623"/>
    </source>
</evidence>
<proteinExistence type="predicted"/>
<dbReference type="STRING" id="200378.SAMN05216553_108329"/>
<dbReference type="EMBL" id="FNCC01000008">
    <property type="protein sequence ID" value="SDG49331.1"/>
    <property type="molecule type" value="Genomic_DNA"/>
</dbReference>
<feature type="domain" description="NAD(P)-binding" evidence="1">
    <location>
        <begin position="7"/>
        <end position="186"/>
    </location>
</feature>
<dbReference type="InterPro" id="IPR036291">
    <property type="entry name" value="NAD(P)-bd_dom_sf"/>
</dbReference>
<accession>A0A1G7UQ14</accession>
<dbReference type="InterPro" id="IPR052718">
    <property type="entry name" value="NmrA-type_oxidoreductase"/>
</dbReference>
<reference evidence="3" key="1">
    <citation type="submission" date="2016-10" db="EMBL/GenBank/DDBJ databases">
        <authorList>
            <person name="Varghese N."/>
            <person name="Submissions S."/>
        </authorList>
    </citation>
    <scope>NUCLEOTIDE SEQUENCE [LARGE SCALE GENOMIC DNA]</scope>
    <source>
        <strain evidence="3">CGMCC 4.3506</strain>
    </source>
</reference>
<name>A0A1G7UQ14_9PSEU</name>
<dbReference type="Gene3D" id="3.40.50.720">
    <property type="entry name" value="NAD(P)-binding Rossmann-like Domain"/>
    <property type="match status" value="1"/>
</dbReference>
<dbReference type="RefSeq" id="WP_090051653.1">
    <property type="nucleotide sequence ID" value="NZ_FNCC01000008.1"/>
</dbReference>
<keyword evidence="3" id="KW-1185">Reference proteome</keyword>
<dbReference type="Gene3D" id="3.90.25.10">
    <property type="entry name" value="UDP-galactose 4-epimerase, domain 1"/>
    <property type="match status" value="1"/>
</dbReference>
<evidence type="ECO:0000259" key="1">
    <source>
        <dbReference type="Pfam" id="PF13460"/>
    </source>
</evidence>
<sequence>MTIAITGASGPLGRAAAEFLLDRVDAREVVLTTRSPESLADFAAKGVQVRRADFTEPGTLTSAFHGVERLLLISVDTIGARLEAQRAAVTAAAAAGVGHVVYTSVPEPVPANPAVVVPDHAGTEQSLRESGMRWTALRNNLYSHSQIGTVAGAAAAGRLVTNTGDAGTAYVTREDCAAAAAAVLAEGGHEDQAYDITGPHAVTAHDLAALATEARGGEVEVVQVGDDEMLAHLRQVGLPLPLAELVTTFGASTRDGYLATVSTAVQDLTGRAPRSLEDVVRASRKS</sequence>
<dbReference type="OrthoDB" id="5510591at2"/>